<reference evidence="5" key="1">
    <citation type="submission" date="2022-04" db="EMBL/GenBank/DDBJ databases">
        <title>Halocatena sp. nov., isolated from a salt lake.</title>
        <authorList>
            <person name="Cui H.-L."/>
        </authorList>
    </citation>
    <scope>NUCLEOTIDE SEQUENCE</scope>
    <source>
        <strain evidence="5">AD-1</strain>
        <plasmid evidence="5">unnamed4</plasmid>
    </source>
</reference>
<dbReference type="GO" id="GO:0003677">
    <property type="term" value="F:DNA binding"/>
    <property type="evidence" value="ECO:0007669"/>
    <property type="project" value="TreeGrafter"/>
</dbReference>
<gene>
    <name evidence="5" type="ORF">MW046_18895</name>
</gene>
<evidence type="ECO:0000259" key="4">
    <source>
        <dbReference type="PROSITE" id="PS51194"/>
    </source>
</evidence>
<sequence>MILPTSNCSDGEEAASRTASFELLHEDIQRWVWNQEWDTLRSIQEQAIPTVVEGDSDVILSAPTASGKTEAAFLPILSRITAQRETSHSPSSGFDVVYVSPLKALINDQYERLQHLCDACDIPVHRRHGDVSSSKKRKALDDPDGLLLITPESVEALLLRRPAMFHQALQNVSYIVVDEVHSFIGTPRGKQLQSLLHRMEKAKDEQIPRIALSATIGDPDMTAEFLRPGSGGEVEIIESDDSRQELKLLVKGYENRNDRDEDGDSDDPSGTVVDIAEHIFTHLRGQDNLVFANSRSNVELYTDLLKRLSEERGVPNEFHAHHGSLSKEIREASERTLKTESSPATVVCTTTLELGIDIGWMDSISQVGSPPSVSSLRQRLGRSGRNDAPAILRVYIQEPEIGESTSLQDTLRPELVQTIAMVDLLLENWYEPPNLDALELSTLIQQLLSLIAEYGGIKADTAYHTLCKRGPFANISTTQFTSLLQALGNEELISQAGDGDLIMGLAGEKLTRHYDFYAAFWSPDEYRLVADEKTIGTLPVTSPLMEGRLLIFGGQRWEVESVDEAKQIVFLRQAPGGQVPLFGGEGPILHTRVREKMYSVYTETDIPRYLDSEGIGLLEEGRIHFDRLNLAERTIVPQGNHTVLFLWTGDRIVNTIHVLLTQIGFQVSKTGMTLQIRDCHPEKVFEELQQIAVTEPSESAQLAECVENKIVDKHDRYLTNELLNANYASKLLDVPGALDRISSIVEESHL</sequence>
<evidence type="ECO:0000313" key="6">
    <source>
        <dbReference type="Proteomes" id="UP000831768"/>
    </source>
</evidence>
<dbReference type="InterPro" id="IPR014001">
    <property type="entry name" value="Helicase_ATP-bd"/>
</dbReference>
<dbReference type="SUPFAM" id="SSF52540">
    <property type="entry name" value="P-loop containing nucleoside triphosphate hydrolases"/>
    <property type="match status" value="2"/>
</dbReference>
<dbReference type="InterPro" id="IPR052511">
    <property type="entry name" value="ATP-dep_Helicase"/>
</dbReference>
<evidence type="ECO:0000256" key="2">
    <source>
        <dbReference type="ARBA" id="ARBA00022840"/>
    </source>
</evidence>
<dbReference type="Pfam" id="PF00271">
    <property type="entry name" value="Helicase_C"/>
    <property type="match status" value="1"/>
</dbReference>
<dbReference type="GO" id="GO:0004386">
    <property type="term" value="F:helicase activity"/>
    <property type="evidence" value="ECO:0007669"/>
    <property type="project" value="UniProtKB-KW"/>
</dbReference>
<keyword evidence="5" id="KW-0347">Helicase</keyword>
<dbReference type="SMART" id="SM00487">
    <property type="entry name" value="DEXDc"/>
    <property type="match status" value="1"/>
</dbReference>
<dbReference type="PROSITE" id="PS51192">
    <property type="entry name" value="HELICASE_ATP_BIND_1"/>
    <property type="match status" value="1"/>
</dbReference>
<keyword evidence="5" id="KW-0378">Hydrolase</keyword>
<dbReference type="GO" id="GO:0016887">
    <property type="term" value="F:ATP hydrolysis activity"/>
    <property type="evidence" value="ECO:0007669"/>
    <property type="project" value="TreeGrafter"/>
</dbReference>
<dbReference type="CDD" id="cd17922">
    <property type="entry name" value="DEXHc_LHR-like"/>
    <property type="match status" value="1"/>
</dbReference>
<dbReference type="PANTHER" id="PTHR47962">
    <property type="entry name" value="ATP-DEPENDENT HELICASE LHR-RELATED-RELATED"/>
    <property type="match status" value="1"/>
</dbReference>
<dbReference type="SMART" id="SM00490">
    <property type="entry name" value="HELICc"/>
    <property type="match status" value="1"/>
</dbReference>
<dbReference type="InterPro" id="IPR027417">
    <property type="entry name" value="P-loop_NTPase"/>
</dbReference>
<dbReference type="GO" id="GO:0005524">
    <property type="term" value="F:ATP binding"/>
    <property type="evidence" value="ECO:0007669"/>
    <property type="project" value="UniProtKB-KW"/>
</dbReference>
<proteinExistence type="predicted"/>
<dbReference type="AlphaFoldDB" id="A0A8U0A821"/>
<geneLocation type="plasmid" evidence="5 6">
    <name>unnamed4</name>
</geneLocation>
<dbReference type="GO" id="GO:0140097">
    <property type="term" value="F:catalytic activity, acting on DNA"/>
    <property type="evidence" value="ECO:0007669"/>
    <property type="project" value="UniProtKB-ARBA"/>
</dbReference>
<evidence type="ECO:0000259" key="3">
    <source>
        <dbReference type="PROSITE" id="PS51192"/>
    </source>
</evidence>
<dbReference type="InterPro" id="IPR001650">
    <property type="entry name" value="Helicase_C-like"/>
</dbReference>
<dbReference type="GeneID" id="71930160"/>
<dbReference type="InterPro" id="IPR011545">
    <property type="entry name" value="DEAD/DEAH_box_helicase_dom"/>
</dbReference>
<evidence type="ECO:0000256" key="1">
    <source>
        <dbReference type="ARBA" id="ARBA00022741"/>
    </source>
</evidence>
<keyword evidence="2" id="KW-0067">ATP-binding</keyword>
<protein>
    <submittedName>
        <fullName evidence="5">DEAD/DEAH box helicase</fullName>
    </submittedName>
</protein>
<keyword evidence="1" id="KW-0547">Nucleotide-binding</keyword>
<dbReference type="KEGG" id="haad:MW046_18895"/>
<dbReference type="Gene3D" id="3.40.50.300">
    <property type="entry name" value="P-loop containing nucleotide triphosphate hydrolases"/>
    <property type="match status" value="2"/>
</dbReference>
<dbReference type="RefSeq" id="WP_247995989.1">
    <property type="nucleotide sequence ID" value="NZ_CP096023.1"/>
</dbReference>
<dbReference type="Proteomes" id="UP000831768">
    <property type="component" value="Plasmid unnamed4"/>
</dbReference>
<dbReference type="Pfam" id="PF00270">
    <property type="entry name" value="DEAD"/>
    <property type="match status" value="1"/>
</dbReference>
<feature type="domain" description="Helicase C-terminal" evidence="4">
    <location>
        <begin position="274"/>
        <end position="427"/>
    </location>
</feature>
<organism evidence="5 6">
    <name type="scientific">Halocatena salina</name>
    <dbReference type="NCBI Taxonomy" id="2934340"/>
    <lineage>
        <taxon>Archaea</taxon>
        <taxon>Methanobacteriati</taxon>
        <taxon>Methanobacteriota</taxon>
        <taxon>Stenosarchaea group</taxon>
        <taxon>Halobacteria</taxon>
        <taxon>Halobacteriales</taxon>
        <taxon>Natronomonadaceae</taxon>
        <taxon>Halocatena</taxon>
    </lineage>
</organism>
<keyword evidence="5" id="KW-0614">Plasmid</keyword>
<evidence type="ECO:0000313" key="5">
    <source>
        <dbReference type="EMBL" id="UPM45340.1"/>
    </source>
</evidence>
<keyword evidence="6" id="KW-1185">Reference proteome</keyword>
<dbReference type="EMBL" id="CP096023">
    <property type="protein sequence ID" value="UPM45340.1"/>
    <property type="molecule type" value="Genomic_DNA"/>
</dbReference>
<feature type="domain" description="Helicase ATP-binding" evidence="3">
    <location>
        <begin position="49"/>
        <end position="234"/>
    </location>
</feature>
<dbReference type="PROSITE" id="PS51194">
    <property type="entry name" value="HELICASE_CTER"/>
    <property type="match status" value="1"/>
</dbReference>
<accession>A0A8U0A821</accession>
<name>A0A8U0A821_9EURY</name>
<dbReference type="PANTHER" id="PTHR47962:SF5">
    <property type="entry name" value="ATP-DEPENDENT HELICASE LHR-RELATED"/>
    <property type="match status" value="1"/>
</dbReference>